<dbReference type="Gene3D" id="3.30.300.30">
    <property type="match status" value="1"/>
</dbReference>
<dbReference type="GO" id="GO:0043041">
    <property type="term" value="P:amino acid activation for nonribosomal peptide biosynthetic process"/>
    <property type="evidence" value="ECO:0007669"/>
    <property type="project" value="TreeGrafter"/>
</dbReference>
<dbReference type="PROSITE" id="PS00012">
    <property type="entry name" value="PHOSPHOPANTETHEINE"/>
    <property type="match status" value="1"/>
</dbReference>
<dbReference type="GO" id="GO:0003824">
    <property type="term" value="F:catalytic activity"/>
    <property type="evidence" value="ECO:0007669"/>
    <property type="project" value="InterPro"/>
</dbReference>
<dbReference type="InterPro" id="IPR020806">
    <property type="entry name" value="PKS_PP-bd"/>
</dbReference>
<dbReference type="GO" id="GO:0031177">
    <property type="term" value="F:phosphopantetheine binding"/>
    <property type="evidence" value="ECO:0007669"/>
    <property type="project" value="InterPro"/>
</dbReference>
<sequence>MYATGDRAHWIGDGELVFDGRADDQVKVRGFRVEPGEIQAHLSAHPDVDHAVVIVRNDALVAYLVPVQGGLDVVAVRGYLADRLPDYMVPSALVVLDELPVTINGKLDTNALPDPVAETSGDQAPADAREEILGHLFADVLELPTIAGPHDNFFTLGGHSLLAARLTARIRSAFGAELSVRALFENPTPAELAGRLDQDETGRARPALTAAERPERVPLSFGQWRLWFLDQLEGAAPTYNIPFVVRLTGLVDASALDLALIDVIARHETLRTLVTLDEDGPHQSIQPAPVRAVLELMDATDEELPALVGHLAQRPFDLSKDRPVRAALISTASDRHVLVVVVHHVAADGWSRVPLGRDVSLAYTARVAGQAPAWTELPVQYADFALWQRRLLGEDSDPESLVSAQLAFWRDALADLPSELGLVFDRPRPVAASHAGHAVEFSVSADVHEALVEVARREGVTVFMLLQAGLAVLLSRLGAGTDI</sequence>
<dbReference type="InterPro" id="IPR025110">
    <property type="entry name" value="AMP-bd_C"/>
</dbReference>
<dbReference type="SUPFAM" id="SSF56801">
    <property type="entry name" value="Acetyl-CoA synthetase-like"/>
    <property type="match status" value="1"/>
</dbReference>
<feature type="non-terminal residue" evidence="5">
    <location>
        <position position="483"/>
    </location>
</feature>
<dbReference type="PANTHER" id="PTHR45527">
    <property type="entry name" value="NONRIBOSOMAL PEPTIDE SYNTHETASE"/>
    <property type="match status" value="1"/>
</dbReference>
<dbReference type="Pfam" id="PF13193">
    <property type="entry name" value="AMP-binding_C"/>
    <property type="match status" value="1"/>
</dbReference>
<dbReference type="InterPro" id="IPR009081">
    <property type="entry name" value="PP-bd_ACP"/>
</dbReference>
<dbReference type="FunFam" id="3.30.300.30:FF:000010">
    <property type="entry name" value="Enterobactin synthetase component F"/>
    <property type="match status" value="1"/>
</dbReference>
<dbReference type="Pfam" id="PF00668">
    <property type="entry name" value="Condensation"/>
    <property type="match status" value="1"/>
</dbReference>
<dbReference type="EMBL" id="JAGEOJ010000054">
    <property type="protein sequence ID" value="MBO2455945.1"/>
    <property type="molecule type" value="Genomic_DNA"/>
</dbReference>
<dbReference type="SUPFAM" id="SSF47336">
    <property type="entry name" value="ACP-like"/>
    <property type="match status" value="1"/>
</dbReference>
<reference evidence="5" key="1">
    <citation type="submission" date="2021-03" db="EMBL/GenBank/DDBJ databases">
        <authorList>
            <person name="Kanchanasin P."/>
            <person name="Saeng-In P."/>
            <person name="Phongsopitanun W."/>
            <person name="Yuki M."/>
            <person name="Kudo T."/>
            <person name="Ohkuma M."/>
            <person name="Tanasupawat S."/>
        </authorList>
    </citation>
    <scope>NUCLEOTIDE SEQUENCE</scope>
    <source>
        <strain evidence="5">GKU 128</strain>
    </source>
</reference>
<dbReference type="InterPro" id="IPR045851">
    <property type="entry name" value="AMP-bd_C_sf"/>
</dbReference>
<dbReference type="Gene3D" id="3.30.559.10">
    <property type="entry name" value="Chloramphenicol acetyltransferase-like domain"/>
    <property type="match status" value="1"/>
</dbReference>
<gene>
    <name evidence="5" type="ORF">J4573_53360</name>
</gene>
<dbReference type="FunFam" id="1.10.1200.10:FF:000016">
    <property type="entry name" value="Non-ribosomal peptide synthase"/>
    <property type="match status" value="1"/>
</dbReference>
<dbReference type="SMART" id="SM00823">
    <property type="entry name" value="PKS_PP"/>
    <property type="match status" value="1"/>
</dbReference>
<evidence type="ECO:0000256" key="2">
    <source>
        <dbReference type="ARBA" id="ARBA00022450"/>
    </source>
</evidence>
<evidence type="ECO:0000313" key="5">
    <source>
        <dbReference type="EMBL" id="MBO2455945.1"/>
    </source>
</evidence>
<dbReference type="PANTHER" id="PTHR45527:SF1">
    <property type="entry name" value="FATTY ACID SYNTHASE"/>
    <property type="match status" value="1"/>
</dbReference>
<dbReference type="Proteomes" id="UP000669179">
    <property type="component" value="Unassembled WGS sequence"/>
</dbReference>
<name>A0A939PPD2_9ACTN</name>
<dbReference type="InterPro" id="IPR036736">
    <property type="entry name" value="ACP-like_sf"/>
</dbReference>
<evidence type="ECO:0000313" key="6">
    <source>
        <dbReference type="Proteomes" id="UP000669179"/>
    </source>
</evidence>
<dbReference type="InterPro" id="IPR023213">
    <property type="entry name" value="CAT-like_dom_sf"/>
</dbReference>
<dbReference type="GO" id="GO:0044550">
    <property type="term" value="P:secondary metabolite biosynthetic process"/>
    <property type="evidence" value="ECO:0007669"/>
    <property type="project" value="TreeGrafter"/>
</dbReference>
<comment type="cofactor">
    <cofactor evidence="1">
        <name>pantetheine 4'-phosphate</name>
        <dbReference type="ChEBI" id="CHEBI:47942"/>
    </cofactor>
</comment>
<organism evidence="5 6">
    <name type="scientific">Actinomadura barringtoniae</name>
    <dbReference type="NCBI Taxonomy" id="1427535"/>
    <lineage>
        <taxon>Bacteria</taxon>
        <taxon>Bacillati</taxon>
        <taxon>Actinomycetota</taxon>
        <taxon>Actinomycetes</taxon>
        <taxon>Streptosporangiales</taxon>
        <taxon>Thermomonosporaceae</taxon>
        <taxon>Actinomadura</taxon>
    </lineage>
</organism>
<dbReference type="Gene3D" id="1.10.1200.10">
    <property type="entry name" value="ACP-like"/>
    <property type="match status" value="1"/>
</dbReference>
<dbReference type="Gene3D" id="3.30.559.30">
    <property type="entry name" value="Nonribosomal peptide synthetase, condensation domain"/>
    <property type="match status" value="1"/>
</dbReference>
<keyword evidence="2" id="KW-0596">Phosphopantetheine</keyword>
<dbReference type="SUPFAM" id="SSF52777">
    <property type="entry name" value="CoA-dependent acyltransferases"/>
    <property type="match status" value="2"/>
</dbReference>
<dbReference type="InterPro" id="IPR001242">
    <property type="entry name" value="Condensation_dom"/>
</dbReference>
<keyword evidence="3" id="KW-0597">Phosphoprotein</keyword>
<dbReference type="Pfam" id="PF00550">
    <property type="entry name" value="PP-binding"/>
    <property type="match status" value="1"/>
</dbReference>
<comment type="caution">
    <text evidence="5">The sequence shown here is derived from an EMBL/GenBank/DDBJ whole genome shotgun (WGS) entry which is preliminary data.</text>
</comment>
<proteinExistence type="predicted"/>
<dbReference type="InterPro" id="IPR006162">
    <property type="entry name" value="Ppantetheine_attach_site"/>
</dbReference>
<protein>
    <submittedName>
        <fullName evidence="5">Non-ribosomal peptide synthetase</fullName>
    </submittedName>
</protein>
<evidence type="ECO:0000256" key="1">
    <source>
        <dbReference type="ARBA" id="ARBA00001957"/>
    </source>
</evidence>
<dbReference type="GO" id="GO:0005829">
    <property type="term" value="C:cytosol"/>
    <property type="evidence" value="ECO:0007669"/>
    <property type="project" value="TreeGrafter"/>
</dbReference>
<accession>A0A939PPD2</accession>
<dbReference type="InterPro" id="IPR042099">
    <property type="entry name" value="ANL_N_sf"/>
</dbReference>
<feature type="domain" description="Carrier" evidence="4">
    <location>
        <begin position="124"/>
        <end position="200"/>
    </location>
</feature>
<dbReference type="Gene3D" id="3.40.50.12780">
    <property type="entry name" value="N-terminal domain of ligase-like"/>
    <property type="match status" value="1"/>
</dbReference>
<evidence type="ECO:0000259" key="4">
    <source>
        <dbReference type="PROSITE" id="PS50075"/>
    </source>
</evidence>
<dbReference type="GO" id="GO:0008610">
    <property type="term" value="P:lipid biosynthetic process"/>
    <property type="evidence" value="ECO:0007669"/>
    <property type="project" value="UniProtKB-ARBA"/>
</dbReference>
<dbReference type="GO" id="GO:0072330">
    <property type="term" value="P:monocarboxylic acid biosynthetic process"/>
    <property type="evidence" value="ECO:0007669"/>
    <property type="project" value="UniProtKB-ARBA"/>
</dbReference>
<dbReference type="AlphaFoldDB" id="A0A939PPD2"/>
<keyword evidence="6" id="KW-1185">Reference proteome</keyword>
<dbReference type="PROSITE" id="PS50075">
    <property type="entry name" value="CARRIER"/>
    <property type="match status" value="1"/>
</dbReference>
<evidence type="ECO:0000256" key="3">
    <source>
        <dbReference type="ARBA" id="ARBA00022553"/>
    </source>
</evidence>